<dbReference type="CDD" id="cd00383">
    <property type="entry name" value="trans_reg_C"/>
    <property type="match status" value="1"/>
</dbReference>
<dbReference type="SMART" id="SM00862">
    <property type="entry name" value="Trans_reg_C"/>
    <property type="match status" value="1"/>
</dbReference>
<dbReference type="PROSITE" id="PS51755">
    <property type="entry name" value="OMPR_PHOB"/>
    <property type="match status" value="1"/>
</dbReference>
<dbReference type="RefSeq" id="WP_056997012.1">
    <property type="nucleotide sequence ID" value="NZ_AYYR01000065.1"/>
</dbReference>
<dbReference type="SUPFAM" id="SSF46894">
    <property type="entry name" value="C-terminal effector domain of the bipartite response regulators"/>
    <property type="match status" value="1"/>
</dbReference>
<evidence type="ECO:0000313" key="6">
    <source>
        <dbReference type="EMBL" id="KRM74975.1"/>
    </source>
</evidence>
<dbReference type="GO" id="GO:0003677">
    <property type="term" value="F:DNA binding"/>
    <property type="evidence" value="ECO:0007669"/>
    <property type="project" value="UniProtKB-UniRule"/>
</dbReference>
<dbReference type="InterPro" id="IPR036388">
    <property type="entry name" value="WH-like_DNA-bd_sf"/>
</dbReference>
<evidence type="ECO:0000256" key="4">
    <source>
        <dbReference type="PROSITE-ProRule" id="PRU01091"/>
    </source>
</evidence>
<evidence type="ECO:0000313" key="7">
    <source>
        <dbReference type="Proteomes" id="UP000051845"/>
    </source>
</evidence>
<dbReference type="PATRIC" id="fig|1423733.4.peg.2838"/>
<dbReference type="Gene3D" id="1.10.10.10">
    <property type="entry name" value="Winged helix-like DNA-binding domain superfamily/Winged helix DNA-binding domain"/>
    <property type="match status" value="1"/>
</dbReference>
<dbReference type="Proteomes" id="UP000051845">
    <property type="component" value="Unassembled WGS sequence"/>
</dbReference>
<keyword evidence="1" id="KW-0805">Transcription regulation</keyword>
<name>A0A0R2B6H3_SECCO</name>
<proteinExistence type="predicted"/>
<keyword evidence="2 4" id="KW-0238">DNA-binding</keyword>
<dbReference type="InterPro" id="IPR016032">
    <property type="entry name" value="Sig_transdc_resp-reg_C-effctor"/>
</dbReference>
<evidence type="ECO:0000256" key="1">
    <source>
        <dbReference type="ARBA" id="ARBA00023015"/>
    </source>
</evidence>
<sequence length="241" mass="28092">MNRKILLVSDNSALVTRLTKLNDNWQLTTTPILPPDFLLSRYDQMMIILDTKNKMMLSGQLANIELLREQFHGALLAIGWQEAHTFMTWRLMSQCHFDDVLDITMRDEELRARMMQKIWVQEHHEIVETAGQTKVQLQLDQLVIDFQHYRVSIGGRPIEMGPLEFRLLVFFVQNANIVLTRGQIAEGVWHNRRDTTMRAIDSHISKLRKLIEVDAKTPRQLVTVRGFGFQFKSGKITHLEV</sequence>
<reference evidence="6 7" key="1">
    <citation type="journal article" date="2015" name="Genome Announc.">
        <title>Expanding the biotechnology potential of lactobacilli through comparative genomics of 213 strains and associated genera.</title>
        <authorList>
            <person name="Sun Z."/>
            <person name="Harris H.M."/>
            <person name="McCann A."/>
            <person name="Guo C."/>
            <person name="Argimon S."/>
            <person name="Zhang W."/>
            <person name="Yang X."/>
            <person name="Jeffery I.B."/>
            <person name="Cooney J.C."/>
            <person name="Kagawa T.F."/>
            <person name="Liu W."/>
            <person name="Song Y."/>
            <person name="Salvetti E."/>
            <person name="Wrobel A."/>
            <person name="Rasinkangas P."/>
            <person name="Parkhill J."/>
            <person name="Rea M.C."/>
            <person name="O'Sullivan O."/>
            <person name="Ritari J."/>
            <person name="Douillard F.P."/>
            <person name="Paul Ross R."/>
            <person name="Yang R."/>
            <person name="Briner A.E."/>
            <person name="Felis G.E."/>
            <person name="de Vos W.M."/>
            <person name="Barrangou R."/>
            <person name="Klaenhammer T.R."/>
            <person name="Caufield P.W."/>
            <person name="Cui Y."/>
            <person name="Zhang H."/>
            <person name="O'Toole P.W."/>
        </authorList>
    </citation>
    <scope>NUCLEOTIDE SEQUENCE [LARGE SCALE GENOMIC DNA]</scope>
    <source>
        <strain evidence="6 7">DSM 20515</strain>
    </source>
</reference>
<keyword evidence="3" id="KW-0804">Transcription</keyword>
<dbReference type="AlphaFoldDB" id="A0A0R2B6H3"/>
<evidence type="ECO:0000259" key="5">
    <source>
        <dbReference type="PROSITE" id="PS51755"/>
    </source>
</evidence>
<dbReference type="Pfam" id="PF00486">
    <property type="entry name" value="Trans_reg_C"/>
    <property type="match status" value="1"/>
</dbReference>
<gene>
    <name evidence="6" type="ORF">FC82_GL002716</name>
</gene>
<evidence type="ECO:0000256" key="3">
    <source>
        <dbReference type="ARBA" id="ARBA00023163"/>
    </source>
</evidence>
<dbReference type="EMBL" id="AYYR01000065">
    <property type="protein sequence ID" value="KRM74975.1"/>
    <property type="molecule type" value="Genomic_DNA"/>
</dbReference>
<feature type="DNA-binding region" description="OmpR/PhoB-type" evidence="4">
    <location>
        <begin position="134"/>
        <end position="233"/>
    </location>
</feature>
<organism evidence="6 7">
    <name type="scientific">Secundilactobacillus collinoides DSM 20515 = JCM 1123</name>
    <dbReference type="NCBI Taxonomy" id="1423733"/>
    <lineage>
        <taxon>Bacteria</taxon>
        <taxon>Bacillati</taxon>
        <taxon>Bacillota</taxon>
        <taxon>Bacilli</taxon>
        <taxon>Lactobacillales</taxon>
        <taxon>Lactobacillaceae</taxon>
        <taxon>Secundilactobacillus</taxon>
    </lineage>
</organism>
<accession>A0A0R2B6H3</accession>
<dbReference type="STRING" id="33960.TY91_00320"/>
<dbReference type="InterPro" id="IPR001867">
    <property type="entry name" value="OmpR/PhoB-type_DNA-bd"/>
</dbReference>
<comment type="caution">
    <text evidence="6">The sequence shown here is derived from an EMBL/GenBank/DDBJ whole genome shotgun (WGS) entry which is preliminary data.</text>
</comment>
<feature type="domain" description="OmpR/PhoB-type" evidence="5">
    <location>
        <begin position="134"/>
        <end position="233"/>
    </location>
</feature>
<protein>
    <recommendedName>
        <fullName evidence="5">OmpR/PhoB-type domain-containing protein</fullName>
    </recommendedName>
</protein>
<dbReference type="GO" id="GO:0000160">
    <property type="term" value="P:phosphorelay signal transduction system"/>
    <property type="evidence" value="ECO:0007669"/>
    <property type="project" value="InterPro"/>
</dbReference>
<dbReference type="GO" id="GO:0006355">
    <property type="term" value="P:regulation of DNA-templated transcription"/>
    <property type="evidence" value="ECO:0007669"/>
    <property type="project" value="InterPro"/>
</dbReference>
<evidence type="ECO:0000256" key="2">
    <source>
        <dbReference type="ARBA" id="ARBA00023125"/>
    </source>
</evidence>